<reference evidence="4" key="1">
    <citation type="journal article" date="2014" name="PLoS ONE">
        <title>Transcriptome-Based Identification of ABC Transporters in the Western Tarnished Plant Bug Lygus hesperus.</title>
        <authorList>
            <person name="Hull J.J."/>
            <person name="Chaney K."/>
            <person name="Geib S.M."/>
            <person name="Fabrick J.A."/>
            <person name="Brent C.S."/>
            <person name="Walsh D."/>
            <person name="Lavine L.C."/>
        </authorList>
    </citation>
    <scope>NUCLEOTIDE SEQUENCE</scope>
</reference>
<dbReference type="Pfam" id="PF00023">
    <property type="entry name" value="Ank"/>
    <property type="match status" value="1"/>
</dbReference>
<feature type="non-terminal residue" evidence="4">
    <location>
        <position position="289"/>
    </location>
</feature>
<dbReference type="SUPFAM" id="SSF48403">
    <property type="entry name" value="Ankyrin repeat"/>
    <property type="match status" value="1"/>
</dbReference>
<dbReference type="EMBL" id="GBHO01021695">
    <property type="protein sequence ID" value="JAG21909.1"/>
    <property type="molecule type" value="Transcribed_RNA"/>
</dbReference>
<dbReference type="PANTHER" id="PTHR24198">
    <property type="entry name" value="ANKYRIN REPEAT AND PROTEIN KINASE DOMAIN-CONTAINING PROTEIN"/>
    <property type="match status" value="1"/>
</dbReference>
<gene>
    <name evidence="4" type="primary">Ankrd27</name>
    <name evidence="4" type="ORF">CM83_16448</name>
</gene>
<dbReference type="InterPro" id="IPR002110">
    <property type="entry name" value="Ankyrin_rpt"/>
</dbReference>
<keyword evidence="1" id="KW-0677">Repeat</keyword>
<dbReference type="SMART" id="SM00248">
    <property type="entry name" value="ANK"/>
    <property type="match status" value="3"/>
</dbReference>
<dbReference type="PROSITE" id="PS50297">
    <property type="entry name" value="ANK_REP_REGION"/>
    <property type="match status" value="1"/>
</dbReference>
<protein>
    <submittedName>
        <fullName evidence="4">Ankyrin repeat domain-containing protein 27</fullName>
    </submittedName>
</protein>
<organism evidence="4">
    <name type="scientific">Lygus hesperus</name>
    <name type="common">Western plant bug</name>
    <dbReference type="NCBI Taxonomy" id="30085"/>
    <lineage>
        <taxon>Eukaryota</taxon>
        <taxon>Metazoa</taxon>
        <taxon>Ecdysozoa</taxon>
        <taxon>Arthropoda</taxon>
        <taxon>Hexapoda</taxon>
        <taxon>Insecta</taxon>
        <taxon>Pterygota</taxon>
        <taxon>Neoptera</taxon>
        <taxon>Paraneoptera</taxon>
        <taxon>Hemiptera</taxon>
        <taxon>Heteroptera</taxon>
        <taxon>Panheteroptera</taxon>
        <taxon>Cimicomorpha</taxon>
        <taxon>Miridae</taxon>
        <taxon>Mirini</taxon>
        <taxon>Lygus</taxon>
    </lineage>
</organism>
<name>A0A0A9XPK4_LYGHE</name>
<feature type="repeat" description="ANK" evidence="3">
    <location>
        <begin position="111"/>
        <end position="143"/>
    </location>
</feature>
<proteinExistence type="predicted"/>
<accession>A0A0A9XPK4</accession>
<dbReference type="PROSITE" id="PS50088">
    <property type="entry name" value="ANK_REPEAT"/>
    <property type="match status" value="1"/>
</dbReference>
<dbReference type="InterPro" id="IPR036770">
    <property type="entry name" value="Ankyrin_rpt-contain_sf"/>
</dbReference>
<evidence type="ECO:0000256" key="3">
    <source>
        <dbReference type="PROSITE-ProRule" id="PRU00023"/>
    </source>
</evidence>
<dbReference type="PANTHER" id="PTHR24198:SF165">
    <property type="entry name" value="ANKYRIN REPEAT-CONTAINING PROTEIN-RELATED"/>
    <property type="match status" value="1"/>
</dbReference>
<dbReference type="Gene3D" id="1.25.40.20">
    <property type="entry name" value="Ankyrin repeat-containing domain"/>
    <property type="match status" value="2"/>
</dbReference>
<sequence length="289" mass="32308">MPEIRTQGRNILHFAVLYQRPELVEFLVTAYPEISFITALDANGDSPLKLALELKDAVSVMILLQSIAGKKLVEEFPESLIMAIRIGKEELFDQVLQLSSIEQVTSYCNDEGETALSVAASDGHVGIVQRLLQSGVKPFLQKKGCSKSIVGSIIENLNNVYITKLLLDAMYEELEETSDIDIKALYEAILRKSPLGTFIVFQQSVLFDRIDDSCESPLFHVTRAGNYGALLFLLLSEDFAQRDWISFSSTLPSENDLLRLYLKQELFASDIYILTGTLPDNPRSNFCPS</sequence>
<keyword evidence="2 3" id="KW-0040">ANK repeat</keyword>
<evidence type="ECO:0000313" key="4">
    <source>
        <dbReference type="EMBL" id="JAG21909.1"/>
    </source>
</evidence>
<reference evidence="4" key="2">
    <citation type="submission" date="2014-07" db="EMBL/GenBank/DDBJ databases">
        <authorList>
            <person name="Hull J."/>
        </authorList>
    </citation>
    <scope>NUCLEOTIDE SEQUENCE</scope>
</reference>
<dbReference type="AlphaFoldDB" id="A0A0A9XPK4"/>
<evidence type="ECO:0000256" key="1">
    <source>
        <dbReference type="ARBA" id="ARBA00022737"/>
    </source>
</evidence>
<evidence type="ECO:0000256" key="2">
    <source>
        <dbReference type="ARBA" id="ARBA00023043"/>
    </source>
</evidence>